<evidence type="ECO:0000313" key="2">
    <source>
        <dbReference type="Proteomes" id="UP001189624"/>
    </source>
</evidence>
<proteinExistence type="predicted"/>
<gene>
    <name evidence="1" type="ORF">AYBTSS11_LOCUS26707</name>
</gene>
<dbReference type="EMBL" id="OY731406">
    <property type="protein sequence ID" value="CAJ1974627.1"/>
    <property type="molecule type" value="Genomic_DNA"/>
</dbReference>
<keyword evidence="2" id="KW-1185">Reference proteome</keyword>
<sequence length="140" mass="16194">MWIDYIMKGSKDDKSKYLCKCKLDACWGLKFEYFLDRHHPSHSTITTGMDFTRKIKAGIKNGFFPTSAELAFVESAMMELEQIAKRDPSPFVPIHFLKSILPSLFCCLEIPENIFSVLVVCRTGDHKEQWIRPSFCFLFG</sequence>
<protein>
    <submittedName>
        <fullName evidence="1">Uncharacterized protein</fullName>
    </submittedName>
</protein>
<name>A0AA86TPK5_9FABA</name>
<dbReference type="Gramene" id="rna-AYBTSS11_LOCUS26707">
    <property type="protein sequence ID" value="CAJ1974627.1"/>
    <property type="gene ID" value="gene-AYBTSS11_LOCUS26707"/>
</dbReference>
<accession>A0AA86TPK5</accession>
<organism evidence="1 2">
    <name type="scientific">Sphenostylis stenocarpa</name>
    <dbReference type="NCBI Taxonomy" id="92480"/>
    <lineage>
        <taxon>Eukaryota</taxon>
        <taxon>Viridiplantae</taxon>
        <taxon>Streptophyta</taxon>
        <taxon>Embryophyta</taxon>
        <taxon>Tracheophyta</taxon>
        <taxon>Spermatophyta</taxon>
        <taxon>Magnoliopsida</taxon>
        <taxon>eudicotyledons</taxon>
        <taxon>Gunneridae</taxon>
        <taxon>Pentapetalae</taxon>
        <taxon>rosids</taxon>
        <taxon>fabids</taxon>
        <taxon>Fabales</taxon>
        <taxon>Fabaceae</taxon>
        <taxon>Papilionoideae</taxon>
        <taxon>50 kb inversion clade</taxon>
        <taxon>NPAAA clade</taxon>
        <taxon>indigoferoid/millettioid clade</taxon>
        <taxon>Phaseoleae</taxon>
        <taxon>Sphenostylis</taxon>
    </lineage>
</organism>
<evidence type="ECO:0000313" key="1">
    <source>
        <dbReference type="EMBL" id="CAJ1974627.1"/>
    </source>
</evidence>
<dbReference type="Proteomes" id="UP001189624">
    <property type="component" value="Chromosome 9"/>
</dbReference>
<reference evidence="1" key="1">
    <citation type="submission" date="2023-10" db="EMBL/GenBank/DDBJ databases">
        <authorList>
            <person name="Domelevo Entfellner J.-B."/>
        </authorList>
    </citation>
    <scope>NUCLEOTIDE SEQUENCE</scope>
</reference>
<dbReference type="AlphaFoldDB" id="A0AA86TPK5"/>